<sequence length="148" mass="14916">MGARNKRIAAGGVAAAGLAAAIAWSSSAESNAGLTGRSWTLASVAEPGSPSQDASGSGARIQLSGNNIEGSDGCAPFRGKLVETADARYSTDAVAVATVACLNPQAGKGASIEAMNALLGTENFSLTSKDGRLVATTDDGWRLVFDRR</sequence>
<comment type="caution">
    <text evidence="3">The sequence shown here is derived from an EMBL/GenBank/DDBJ whole genome shotgun (WGS) entry which is preliminary data.</text>
</comment>
<dbReference type="Gene3D" id="2.40.128.270">
    <property type="match status" value="1"/>
</dbReference>
<dbReference type="Proteomes" id="UP000320806">
    <property type="component" value="Unassembled WGS sequence"/>
</dbReference>
<feature type="signal peptide" evidence="2">
    <location>
        <begin position="1"/>
        <end position="28"/>
    </location>
</feature>
<dbReference type="InterPro" id="IPR038670">
    <property type="entry name" value="HslJ-like_sf"/>
</dbReference>
<feature type="region of interest" description="Disordered" evidence="1">
    <location>
        <begin position="43"/>
        <end position="68"/>
    </location>
</feature>
<keyword evidence="4" id="KW-1185">Reference proteome</keyword>
<evidence type="ECO:0000313" key="4">
    <source>
        <dbReference type="Proteomes" id="UP000320806"/>
    </source>
</evidence>
<dbReference type="EMBL" id="VFMO01000001">
    <property type="protein sequence ID" value="TQJ14067.1"/>
    <property type="molecule type" value="Genomic_DNA"/>
</dbReference>
<name>A0A542EFD9_9MICO</name>
<evidence type="ECO:0000256" key="1">
    <source>
        <dbReference type="SAM" id="MobiDB-lite"/>
    </source>
</evidence>
<gene>
    <name evidence="3" type="ORF">FB459_1513</name>
</gene>
<dbReference type="AlphaFoldDB" id="A0A542EFD9"/>
<organism evidence="3 4">
    <name type="scientific">Yimella lutea</name>
    <dbReference type="NCBI Taxonomy" id="587872"/>
    <lineage>
        <taxon>Bacteria</taxon>
        <taxon>Bacillati</taxon>
        <taxon>Actinomycetota</taxon>
        <taxon>Actinomycetes</taxon>
        <taxon>Micrococcales</taxon>
        <taxon>Dermacoccaceae</taxon>
        <taxon>Yimella</taxon>
    </lineage>
</organism>
<accession>A0A542EFD9</accession>
<reference evidence="3 4" key="1">
    <citation type="submission" date="2019-06" db="EMBL/GenBank/DDBJ databases">
        <title>Sequencing the genomes of 1000 actinobacteria strains.</title>
        <authorList>
            <person name="Klenk H.-P."/>
        </authorList>
    </citation>
    <scope>NUCLEOTIDE SEQUENCE [LARGE SCALE GENOMIC DNA]</scope>
    <source>
        <strain evidence="3 4">DSM 19828</strain>
    </source>
</reference>
<keyword evidence="2" id="KW-0732">Signal</keyword>
<proteinExistence type="predicted"/>
<feature type="chain" id="PRO_5022159385" evidence="2">
    <location>
        <begin position="29"/>
        <end position="148"/>
    </location>
</feature>
<evidence type="ECO:0000313" key="3">
    <source>
        <dbReference type="EMBL" id="TQJ14067.1"/>
    </source>
</evidence>
<protein>
    <submittedName>
        <fullName evidence="3">META domain-containing protein</fullName>
    </submittedName>
</protein>
<evidence type="ECO:0000256" key="2">
    <source>
        <dbReference type="SAM" id="SignalP"/>
    </source>
</evidence>